<dbReference type="PANTHER" id="PTHR24248:SF199">
    <property type="entry name" value="IP13425P-RELATED"/>
    <property type="match status" value="1"/>
</dbReference>
<dbReference type="STRING" id="45351.A7SQD2"/>
<reference evidence="13 14" key="1">
    <citation type="journal article" date="2007" name="Science">
        <title>Sea anemone genome reveals ancestral eumetazoan gene repertoire and genomic organization.</title>
        <authorList>
            <person name="Putnam N.H."/>
            <person name="Srivastava M."/>
            <person name="Hellsten U."/>
            <person name="Dirks B."/>
            <person name="Chapman J."/>
            <person name="Salamov A."/>
            <person name="Terry A."/>
            <person name="Shapiro H."/>
            <person name="Lindquist E."/>
            <person name="Kapitonov V.V."/>
            <person name="Jurka J."/>
            <person name="Genikhovich G."/>
            <person name="Grigoriev I.V."/>
            <person name="Lucas S.M."/>
            <person name="Steele R.E."/>
            <person name="Finnerty J.R."/>
            <person name="Technau U."/>
            <person name="Martindale M.Q."/>
            <person name="Rokhsar D.S."/>
        </authorList>
    </citation>
    <scope>NUCLEOTIDE SEQUENCE [LARGE SCALE GENOMIC DNA]</scope>
    <source>
        <strain evidence="14">CH2 X CH6</strain>
    </source>
</reference>
<evidence type="ECO:0000313" key="13">
    <source>
        <dbReference type="EMBL" id="EDO34093.1"/>
    </source>
</evidence>
<dbReference type="OMA" id="CIFNITH"/>
<accession>A7SQD2</accession>
<keyword evidence="3 10" id="KW-0812">Transmembrane</keyword>
<feature type="transmembrane region" description="Helical" evidence="11">
    <location>
        <begin position="75"/>
        <end position="99"/>
    </location>
</feature>
<comment type="subcellular location">
    <subcellularLocation>
        <location evidence="1">Cell membrane</location>
        <topology evidence="1">Multi-pass membrane protein</topology>
    </subcellularLocation>
</comment>
<dbReference type="InterPro" id="IPR017452">
    <property type="entry name" value="GPCR_Rhodpsn_7TM"/>
</dbReference>
<dbReference type="GO" id="GO:0005886">
    <property type="term" value="C:plasma membrane"/>
    <property type="evidence" value="ECO:0000318"/>
    <property type="project" value="GO_Central"/>
</dbReference>
<keyword evidence="9 10" id="KW-0807">Transducer</keyword>
<evidence type="ECO:0000256" key="6">
    <source>
        <dbReference type="ARBA" id="ARBA00023136"/>
    </source>
</evidence>
<organism evidence="13 14">
    <name type="scientific">Nematostella vectensis</name>
    <name type="common">Starlet sea anemone</name>
    <dbReference type="NCBI Taxonomy" id="45351"/>
    <lineage>
        <taxon>Eukaryota</taxon>
        <taxon>Metazoa</taxon>
        <taxon>Cnidaria</taxon>
        <taxon>Anthozoa</taxon>
        <taxon>Hexacorallia</taxon>
        <taxon>Actiniaria</taxon>
        <taxon>Edwardsiidae</taxon>
        <taxon>Nematostella</taxon>
    </lineage>
</organism>
<dbReference type="PhylomeDB" id="A7SQD2"/>
<feature type="transmembrane region" description="Helical" evidence="11">
    <location>
        <begin position="6"/>
        <end position="24"/>
    </location>
</feature>
<evidence type="ECO:0000256" key="11">
    <source>
        <dbReference type="SAM" id="Phobius"/>
    </source>
</evidence>
<dbReference type="Gene3D" id="1.20.1070.10">
    <property type="entry name" value="Rhodopsin 7-helix transmembrane proteins"/>
    <property type="match status" value="1"/>
</dbReference>
<dbReference type="AlphaFoldDB" id="A7SQD2"/>
<feature type="transmembrane region" description="Helical" evidence="11">
    <location>
        <begin position="120"/>
        <end position="141"/>
    </location>
</feature>
<keyword evidence="4 11" id="KW-1133">Transmembrane helix</keyword>
<dbReference type="Pfam" id="PF00001">
    <property type="entry name" value="7tm_1"/>
    <property type="match status" value="1"/>
</dbReference>
<evidence type="ECO:0000256" key="7">
    <source>
        <dbReference type="ARBA" id="ARBA00023157"/>
    </source>
</evidence>
<evidence type="ECO:0000256" key="1">
    <source>
        <dbReference type="ARBA" id="ARBA00004651"/>
    </source>
</evidence>
<keyword evidence="8 10" id="KW-0675">Receptor</keyword>
<feature type="transmembrane region" description="Helical" evidence="11">
    <location>
        <begin position="310"/>
        <end position="329"/>
    </location>
</feature>
<dbReference type="FunCoup" id="A7SQD2">
    <property type="interactions" value="146"/>
</dbReference>
<feature type="transmembrane region" description="Helical" evidence="11">
    <location>
        <begin position="36"/>
        <end position="55"/>
    </location>
</feature>
<feature type="domain" description="G-protein coupled receptors family 1 profile" evidence="12">
    <location>
        <begin position="15"/>
        <end position="329"/>
    </location>
</feature>
<dbReference type="GO" id="GO:0071880">
    <property type="term" value="P:adenylate cyclase-activating adrenergic receptor signaling pathway"/>
    <property type="evidence" value="ECO:0000318"/>
    <property type="project" value="GO_Central"/>
</dbReference>
<name>A7SQD2_NEMVE</name>
<evidence type="ECO:0000256" key="5">
    <source>
        <dbReference type="ARBA" id="ARBA00023040"/>
    </source>
</evidence>
<feature type="transmembrane region" description="Helical" evidence="11">
    <location>
        <begin position="161"/>
        <end position="183"/>
    </location>
</feature>
<evidence type="ECO:0000256" key="8">
    <source>
        <dbReference type="ARBA" id="ARBA00023170"/>
    </source>
</evidence>
<dbReference type="Proteomes" id="UP000001593">
    <property type="component" value="Unassembled WGS sequence"/>
</dbReference>
<keyword evidence="6 11" id="KW-0472">Membrane</keyword>
<dbReference type="SUPFAM" id="SSF81321">
    <property type="entry name" value="Family A G protein-coupled receptor-like"/>
    <property type="match status" value="1"/>
</dbReference>
<evidence type="ECO:0000256" key="4">
    <source>
        <dbReference type="ARBA" id="ARBA00022989"/>
    </source>
</evidence>
<dbReference type="PANTHER" id="PTHR24248">
    <property type="entry name" value="ADRENERGIC RECEPTOR-RELATED G-PROTEIN COUPLED RECEPTOR"/>
    <property type="match status" value="1"/>
</dbReference>
<dbReference type="GO" id="GO:0043410">
    <property type="term" value="P:positive regulation of MAPK cascade"/>
    <property type="evidence" value="ECO:0000318"/>
    <property type="project" value="GO_Central"/>
</dbReference>
<dbReference type="GO" id="GO:0004993">
    <property type="term" value="F:G protein-coupled serotonin receptor activity"/>
    <property type="evidence" value="ECO:0007669"/>
    <property type="project" value="UniProtKB-ARBA"/>
</dbReference>
<dbReference type="PROSITE" id="PS00237">
    <property type="entry name" value="G_PROTEIN_RECEP_F1_1"/>
    <property type="match status" value="1"/>
</dbReference>
<evidence type="ECO:0000313" key="14">
    <source>
        <dbReference type="Proteomes" id="UP000001593"/>
    </source>
</evidence>
<feature type="transmembrane region" description="Helical" evidence="11">
    <location>
        <begin position="275"/>
        <end position="298"/>
    </location>
</feature>
<keyword evidence="7" id="KW-1015">Disulfide bond</keyword>
<evidence type="ECO:0000256" key="2">
    <source>
        <dbReference type="ARBA" id="ARBA00022475"/>
    </source>
</evidence>
<dbReference type="EMBL" id="DS469743">
    <property type="protein sequence ID" value="EDO34093.1"/>
    <property type="molecule type" value="Genomic_DNA"/>
</dbReference>
<evidence type="ECO:0000256" key="9">
    <source>
        <dbReference type="ARBA" id="ARBA00023224"/>
    </source>
</evidence>
<gene>
    <name evidence="13" type="ORF">NEMVEDRAFT_v1g127328</name>
</gene>
<dbReference type="InParanoid" id="A7SQD2"/>
<dbReference type="eggNOG" id="KOG3656">
    <property type="taxonomic scope" value="Eukaryota"/>
</dbReference>
<keyword evidence="2" id="KW-1003">Cell membrane</keyword>
<comment type="similarity">
    <text evidence="10">Belongs to the G-protein coupled receptor 1 family.</text>
</comment>
<feature type="non-terminal residue" evidence="13">
    <location>
        <position position="344"/>
    </location>
</feature>
<dbReference type="CDD" id="cd14967">
    <property type="entry name" value="7tmA_amine_R-like"/>
    <property type="match status" value="1"/>
</dbReference>
<keyword evidence="14" id="KW-1185">Reference proteome</keyword>
<proteinExistence type="inferred from homology"/>
<dbReference type="InterPro" id="IPR000276">
    <property type="entry name" value="GPCR_Rhodpsn"/>
</dbReference>
<dbReference type="PRINTS" id="PR00237">
    <property type="entry name" value="GPCRRHODOPSN"/>
</dbReference>
<evidence type="ECO:0000256" key="10">
    <source>
        <dbReference type="RuleBase" id="RU000688"/>
    </source>
</evidence>
<dbReference type="GO" id="GO:0004930">
    <property type="term" value="F:G protein-coupled receptor activity"/>
    <property type="evidence" value="ECO:0000318"/>
    <property type="project" value="GO_Central"/>
</dbReference>
<keyword evidence="5 10" id="KW-0297">G-protein coupled receptor</keyword>
<sequence length="344" mass="38269">MCAGYIAVMCVAVIGNAIVIVTIVRNTSLRRVTTNLFILSLAFSDLLTASLAMPFDLEALAGSLPWKHGHVICDIWATMYLIAVPTSILTLLAVAVERFKTLKDPLNKFRESHSVTHRRAIIAIFTLWGYSIMFAVVPLIGWRRSDVSVIDGQCIFNITHVYSALSSVVNFLLPVILTAYLYVRIFMIAHRHAPGAATQQNTDHKRLAKTATFRSEKHKGKASVSRISVCRVIRESLCSQGKKKTRIDFHKSSASVTRAAEAGAMYRNIRAARTVAVIVFAFFLCWAPFTVLSVTMATCYTCTHAVSSELFSALLLLGYTNSALNPFLYSFKDKRFRVTCVRML</sequence>
<evidence type="ECO:0000259" key="12">
    <source>
        <dbReference type="PROSITE" id="PS50262"/>
    </source>
</evidence>
<protein>
    <recommendedName>
        <fullName evidence="12">G-protein coupled receptors family 1 profile domain-containing protein</fullName>
    </recommendedName>
</protein>
<dbReference type="HOGENOM" id="CLU_009579_11_5_1"/>
<dbReference type="PROSITE" id="PS50262">
    <property type="entry name" value="G_PROTEIN_RECEP_F1_2"/>
    <property type="match status" value="1"/>
</dbReference>
<evidence type="ECO:0000256" key="3">
    <source>
        <dbReference type="ARBA" id="ARBA00022692"/>
    </source>
</evidence>